<gene>
    <name evidence="9" type="ORF">D6C91_00995</name>
</gene>
<dbReference type="GO" id="GO:0090307">
    <property type="term" value="P:mitotic spindle assembly"/>
    <property type="evidence" value="ECO:0007669"/>
    <property type="project" value="TreeGrafter"/>
</dbReference>
<evidence type="ECO:0000313" key="9">
    <source>
        <dbReference type="EMBL" id="THZ30888.1"/>
    </source>
</evidence>
<evidence type="ECO:0000256" key="1">
    <source>
        <dbReference type="ARBA" id="ARBA00003060"/>
    </source>
</evidence>
<reference evidence="9 10" key="1">
    <citation type="submission" date="2018-10" db="EMBL/GenBank/DDBJ databases">
        <title>Fifty Aureobasidium pullulans genomes reveal a recombining polyextremotolerant generalist.</title>
        <authorList>
            <person name="Gostincar C."/>
            <person name="Turk M."/>
            <person name="Zajc J."/>
            <person name="Gunde-Cimerman N."/>
        </authorList>
    </citation>
    <scope>NUCLEOTIDE SEQUENCE [LARGE SCALE GENOMIC DNA]</scope>
    <source>
        <strain evidence="9 10">EXF-3863</strain>
    </source>
</reference>
<keyword evidence="6" id="KW-0963">Cytoplasm</keyword>
<comment type="caution">
    <text evidence="9">The sequence shown here is derived from an EMBL/GenBank/DDBJ whole genome shotgun (WGS) entry which is preliminary data.</text>
</comment>
<evidence type="ECO:0000256" key="7">
    <source>
        <dbReference type="ARBA" id="ARBA00023212"/>
    </source>
</evidence>
<evidence type="ECO:0000256" key="3">
    <source>
        <dbReference type="ARBA" id="ARBA00011015"/>
    </source>
</evidence>
<evidence type="ECO:0000256" key="8">
    <source>
        <dbReference type="ARBA" id="ARBA00029810"/>
    </source>
</evidence>
<comment type="function">
    <text evidence="1">Required for gamma-tubulin complex recruitment to the microtubule organizing center (MTOC).</text>
</comment>
<sequence>MIPPGLFPQLNCLCSSNLSRICRTFFTFNGCQSLHFQKRRPATAKHSISVHPALISHYKHHQNITMPPTEDKRKAARETIDILYEISSLLNTNLDRQSLSYCVSLIENGVNPDALATVIKDLRDRNGVATEPREKP</sequence>
<organism evidence="9 10">
    <name type="scientific">Aureobasidium pullulans</name>
    <name type="common">Black yeast</name>
    <name type="synonym">Pullularia pullulans</name>
    <dbReference type="NCBI Taxonomy" id="5580"/>
    <lineage>
        <taxon>Eukaryota</taxon>
        <taxon>Fungi</taxon>
        <taxon>Dikarya</taxon>
        <taxon>Ascomycota</taxon>
        <taxon>Pezizomycotina</taxon>
        <taxon>Dothideomycetes</taxon>
        <taxon>Dothideomycetidae</taxon>
        <taxon>Dothideales</taxon>
        <taxon>Saccotheciaceae</taxon>
        <taxon>Aureobasidium</taxon>
    </lineage>
</organism>
<dbReference type="GO" id="GO:0005819">
    <property type="term" value="C:spindle"/>
    <property type="evidence" value="ECO:0007669"/>
    <property type="project" value="TreeGrafter"/>
</dbReference>
<protein>
    <recommendedName>
        <fullName evidence="5">Mitotic-spindle organizing protein 1</fullName>
    </recommendedName>
    <alternativeName>
        <fullName evidence="8">Mitotic-spindle organizing protein associated with a ring of gamma-tubulin 1</fullName>
    </alternativeName>
</protein>
<proteinExistence type="inferred from homology"/>
<dbReference type="Pfam" id="PF12554">
    <property type="entry name" value="MOZART1"/>
    <property type="match status" value="1"/>
</dbReference>
<evidence type="ECO:0000256" key="2">
    <source>
        <dbReference type="ARBA" id="ARBA00004317"/>
    </source>
</evidence>
<dbReference type="AlphaFoldDB" id="A0A4S9U1H1"/>
<keyword evidence="7" id="KW-0206">Cytoskeleton</keyword>
<dbReference type="GO" id="GO:0044732">
    <property type="term" value="C:mitotic spindle pole body"/>
    <property type="evidence" value="ECO:0007669"/>
    <property type="project" value="TreeGrafter"/>
</dbReference>
<dbReference type="InterPro" id="IPR022214">
    <property type="entry name" value="MZT1"/>
</dbReference>
<dbReference type="PANTHER" id="PTHR28520:SF2">
    <property type="entry name" value="MITOTIC-SPINDLE ORGANIZING PROTEIN 1"/>
    <property type="match status" value="1"/>
</dbReference>
<dbReference type="Proteomes" id="UP000308005">
    <property type="component" value="Unassembled WGS sequence"/>
</dbReference>
<dbReference type="EMBL" id="QZBM01000018">
    <property type="protein sequence ID" value="THZ30888.1"/>
    <property type="molecule type" value="Genomic_DNA"/>
</dbReference>
<comment type="subunit">
    <text evidence="4">Part of the gamma-tubulin complex.</text>
</comment>
<dbReference type="GO" id="GO:0033566">
    <property type="term" value="P:gamma-tubulin complex localization"/>
    <property type="evidence" value="ECO:0007669"/>
    <property type="project" value="InterPro"/>
</dbReference>
<evidence type="ECO:0000313" key="10">
    <source>
        <dbReference type="Proteomes" id="UP000308005"/>
    </source>
</evidence>
<evidence type="ECO:0000256" key="5">
    <source>
        <dbReference type="ARBA" id="ARBA00016992"/>
    </source>
</evidence>
<evidence type="ECO:0000256" key="6">
    <source>
        <dbReference type="ARBA" id="ARBA00022490"/>
    </source>
</evidence>
<evidence type="ECO:0000256" key="4">
    <source>
        <dbReference type="ARBA" id="ARBA00011378"/>
    </source>
</evidence>
<dbReference type="GO" id="GO:0031021">
    <property type="term" value="C:interphase microtubule organizing center"/>
    <property type="evidence" value="ECO:0007669"/>
    <property type="project" value="TreeGrafter"/>
</dbReference>
<dbReference type="GO" id="GO:0000931">
    <property type="term" value="C:gamma-tubulin ring complex"/>
    <property type="evidence" value="ECO:0007669"/>
    <property type="project" value="InterPro"/>
</dbReference>
<accession>A0A4S9U1H1</accession>
<comment type="similarity">
    <text evidence="3">Belongs to the MOZART1 family.</text>
</comment>
<dbReference type="GO" id="GO:0051415">
    <property type="term" value="P:microtubule nucleation by interphase microtubule organizing center"/>
    <property type="evidence" value="ECO:0007669"/>
    <property type="project" value="TreeGrafter"/>
</dbReference>
<comment type="subcellular location">
    <subcellularLocation>
        <location evidence="2">Cytoplasm</location>
        <location evidence="2">Cytoskeleton</location>
        <location evidence="2">Microtubule organizing center</location>
        <location evidence="2">Spindle pole body</location>
    </subcellularLocation>
</comment>
<name>A0A4S9U1H1_AURPU</name>
<dbReference type="PANTHER" id="PTHR28520">
    <property type="entry name" value="MITOTIC-SPINDLE ORGANIZING PROTEIN 1"/>
    <property type="match status" value="1"/>
</dbReference>